<dbReference type="InterPro" id="IPR003768">
    <property type="entry name" value="ScpA"/>
</dbReference>
<dbReference type="GO" id="GO:0007059">
    <property type="term" value="P:chromosome segregation"/>
    <property type="evidence" value="ECO:0007669"/>
    <property type="project" value="UniProtKB-UniRule"/>
</dbReference>
<dbReference type="Gene3D" id="6.10.250.2410">
    <property type="match status" value="1"/>
</dbReference>
<reference evidence="3 4" key="1">
    <citation type="submission" date="2018-07" db="EMBL/GenBank/DDBJ databases">
        <title>Corallincola holothuriorum sp. nov., a new facultative anaerobe isolated from sea cucumber Apostichopus japonicus.</title>
        <authorList>
            <person name="Xia H."/>
        </authorList>
    </citation>
    <scope>NUCLEOTIDE SEQUENCE [LARGE SCALE GENOMIC DNA]</scope>
    <source>
        <strain evidence="3 4">C4</strain>
    </source>
</reference>
<dbReference type="Proteomes" id="UP000252558">
    <property type="component" value="Unassembled WGS sequence"/>
</dbReference>
<comment type="subcellular location">
    <subcellularLocation>
        <location evidence="2">Cytoplasm</location>
    </subcellularLocation>
    <text evidence="2">Associated with two foci at the outer edges of the nucleoid region in young cells, and at four foci within both cell halves in older cells.</text>
</comment>
<evidence type="ECO:0000256" key="1">
    <source>
        <dbReference type="ARBA" id="ARBA00044777"/>
    </source>
</evidence>
<evidence type="ECO:0000313" key="4">
    <source>
        <dbReference type="Proteomes" id="UP000252558"/>
    </source>
</evidence>
<protein>
    <recommendedName>
        <fullName evidence="1 2">Segregation and condensation protein A</fullName>
    </recommendedName>
</protein>
<comment type="function">
    <text evidence="2">Participates in chromosomal partition during cell division. May act via the formation of a condensin-like complex containing Smc and ScpB that pull DNA away from mid-cell into both cell halves.</text>
</comment>
<keyword evidence="4" id="KW-1185">Reference proteome</keyword>
<dbReference type="HAMAP" id="MF_01805">
    <property type="entry name" value="ScpA"/>
    <property type="match status" value="1"/>
</dbReference>
<name>A0A368NLI3_9GAMM</name>
<gene>
    <name evidence="2" type="primary">scpA</name>
    <name evidence="3" type="ORF">DU002_08720</name>
</gene>
<keyword evidence="2" id="KW-0132">Cell division</keyword>
<accession>A0A368NLI3</accession>
<comment type="similarity">
    <text evidence="2">Belongs to the ScpA family.</text>
</comment>
<keyword evidence="2" id="KW-0159">Chromosome partition</keyword>
<dbReference type="GO" id="GO:0051301">
    <property type="term" value="P:cell division"/>
    <property type="evidence" value="ECO:0007669"/>
    <property type="project" value="UniProtKB-KW"/>
</dbReference>
<keyword evidence="2" id="KW-0963">Cytoplasm</keyword>
<dbReference type="PANTHER" id="PTHR33969">
    <property type="entry name" value="SEGREGATION AND CONDENSATION PROTEIN A"/>
    <property type="match status" value="1"/>
</dbReference>
<sequence>MAESTTTIHEPAVPVQQTLPLAKVRGEVMSEAPLDLYIPPEALEVFLDAFEGPLDLLLYLIKRKKLDILDLNLTEITAQYIEYIELMQDMKLELAADYLVMAAFLTEVKSRLLLPVRASDEEDEEDPRAALIRRLQEYERFKVAAQELDTLPRDERDYYQAAAEAHELAQPMKIEPQVSMAELFVAFTDVMKRASAFEHHQVQREALSTRERMSMILEKVSRQHFTPFDQLFEIEEGRAGVVVTFLAILELVKESMLDLVQNAAFQPIHVRAAGGVDSAED</sequence>
<organism evidence="3 4">
    <name type="scientific">Corallincola holothuriorum</name>
    <dbReference type="NCBI Taxonomy" id="2282215"/>
    <lineage>
        <taxon>Bacteria</taxon>
        <taxon>Pseudomonadati</taxon>
        <taxon>Pseudomonadota</taxon>
        <taxon>Gammaproteobacteria</taxon>
        <taxon>Alteromonadales</taxon>
        <taxon>Psychromonadaceae</taxon>
        <taxon>Corallincola</taxon>
    </lineage>
</organism>
<dbReference type="AlphaFoldDB" id="A0A368NLI3"/>
<keyword evidence="2" id="KW-0131">Cell cycle</keyword>
<dbReference type="Pfam" id="PF02616">
    <property type="entry name" value="SMC_ScpA"/>
    <property type="match status" value="1"/>
</dbReference>
<dbReference type="EMBL" id="QPID01000004">
    <property type="protein sequence ID" value="RCU50494.1"/>
    <property type="molecule type" value="Genomic_DNA"/>
</dbReference>
<dbReference type="GO" id="GO:0005737">
    <property type="term" value="C:cytoplasm"/>
    <property type="evidence" value="ECO:0007669"/>
    <property type="project" value="UniProtKB-SubCell"/>
</dbReference>
<dbReference type="OrthoDB" id="9811016at2"/>
<dbReference type="GO" id="GO:0006260">
    <property type="term" value="P:DNA replication"/>
    <property type="evidence" value="ECO:0007669"/>
    <property type="project" value="UniProtKB-UniRule"/>
</dbReference>
<evidence type="ECO:0000256" key="2">
    <source>
        <dbReference type="HAMAP-Rule" id="MF_01805"/>
    </source>
</evidence>
<proteinExistence type="inferred from homology"/>
<evidence type="ECO:0000313" key="3">
    <source>
        <dbReference type="EMBL" id="RCU50494.1"/>
    </source>
</evidence>
<dbReference type="RefSeq" id="WP_114337983.1">
    <property type="nucleotide sequence ID" value="NZ_QPID01000004.1"/>
</dbReference>
<comment type="subunit">
    <text evidence="2">Component of a cohesin-like complex composed of ScpA, ScpB and the Smc homodimer, in which ScpA and ScpB bind to the head domain of Smc. The presence of the three proteins is required for the association of the complex with DNA.</text>
</comment>
<comment type="caution">
    <text evidence="3">The sequence shown here is derived from an EMBL/GenBank/DDBJ whole genome shotgun (WGS) entry which is preliminary data.</text>
</comment>
<dbReference type="PANTHER" id="PTHR33969:SF2">
    <property type="entry name" value="SEGREGATION AND CONDENSATION PROTEIN A"/>
    <property type="match status" value="1"/>
</dbReference>